<dbReference type="InterPro" id="IPR047565">
    <property type="entry name" value="Alpha-macroglob_thiol-ester_cl"/>
</dbReference>
<dbReference type="RefSeq" id="WP_186406936.1">
    <property type="nucleotide sequence ID" value="NZ_FLQX01000105.1"/>
</dbReference>
<reference evidence="8 9" key="1">
    <citation type="submission" date="2016-06" db="EMBL/GenBank/DDBJ databases">
        <authorList>
            <person name="Kjaerup R.B."/>
            <person name="Dalgaard T.S."/>
            <person name="Juul-Madsen H.R."/>
        </authorList>
    </citation>
    <scope>NUCLEOTIDE SEQUENCE [LARGE SCALE GENOMIC DNA]</scope>
    <source>
        <strain evidence="8">3</strain>
    </source>
</reference>
<dbReference type="Proteomes" id="UP000199169">
    <property type="component" value="Unassembled WGS sequence"/>
</dbReference>
<name>A0A1A8XLN6_9PROT</name>
<proteinExistence type="inferred from homology"/>
<keyword evidence="3" id="KW-1015">Disulfide bond</keyword>
<keyword evidence="2" id="KW-0732">Signal</keyword>
<dbReference type="InterPro" id="IPR002890">
    <property type="entry name" value="MG2"/>
</dbReference>
<dbReference type="InterPro" id="IPR011626">
    <property type="entry name" value="Alpha-macroglobulin_TED"/>
</dbReference>
<dbReference type="Pfam" id="PF00207">
    <property type="entry name" value="A2M"/>
    <property type="match status" value="1"/>
</dbReference>
<dbReference type="InterPro" id="IPR008930">
    <property type="entry name" value="Terpenoid_cyclase/PrenylTrfase"/>
</dbReference>
<dbReference type="PANTHER" id="PTHR40094">
    <property type="entry name" value="ALPHA-2-MACROGLOBULIN HOMOLOG"/>
    <property type="match status" value="1"/>
</dbReference>
<dbReference type="SUPFAM" id="SSF48239">
    <property type="entry name" value="Terpenoid cyclases/Protein prenyltransferases"/>
    <property type="match status" value="1"/>
</dbReference>
<dbReference type="SMART" id="SM01359">
    <property type="entry name" value="A2M_N_2"/>
    <property type="match status" value="1"/>
</dbReference>
<dbReference type="InterPro" id="IPR041246">
    <property type="entry name" value="Bact_MG10"/>
</dbReference>
<feature type="domain" description="Alpha-2-macroglobulin" evidence="7">
    <location>
        <begin position="1011"/>
        <end position="1100"/>
    </location>
</feature>
<dbReference type="Pfam" id="PF11974">
    <property type="entry name" value="bMG3"/>
    <property type="match status" value="1"/>
</dbReference>
<evidence type="ECO:0000256" key="5">
    <source>
        <dbReference type="SAM" id="Phobius"/>
    </source>
</evidence>
<evidence type="ECO:0000256" key="2">
    <source>
        <dbReference type="ARBA" id="ARBA00022729"/>
    </source>
</evidence>
<dbReference type="Pfam" id="PF17972">
    <property type="entry name" value="bMG5"/>
    <property type="match status" value="1"/>
</dbReference>
<feature type="domain" description="Alpha-2-macroglobulin bait region" evidence="6">
    <location>
        <begin position="806"/>
        <end position="950"/>
    </location>
</feature>
<organism evidence="8 9">
    <name type="scientific">Candidatus Accumulibacter aalborgensis</name>
    <dbReference type="NCBI Taxonomy" id="1860102"/>
    <lineage>
        <taxon>Bacteria</taxon>
        <taxon>Pseudomonadati</taxon>
        <taxon>Pseudomonadota</taxon>
        <taxon>Betaproteobacteria</taxon>
        <taxon>Candidatus Accumulibacter</taxon>
    </lineage>
</organism>
<evidence type="ECO:0000259" key="6">
    <source>
        <dbReference type="SMART" id="SM01359"/>
    </source>
</evidence>
<dbReference type="SMART" id="SM01419">
    <property type="entry name" value="Thiol-ester_cl"/>
    <property type="match status" value="1"/>
</dbReference>
<evidence type="ECO:0000256" key="1">
    <source>
        <dbReference type="ARBA" id="ARBA00010556"/>
    </source>
</evidence>
<gene>
    <name evidence="8" type="ORF">ACCAA_30017</name>
</gene>
<evidence type="ECO:0000313" key="8">
    <source>
        <dbReference type="EMBL" id="SBT06060.1"/>
    </source>
</evidence>
<evidence type="ECO:0000256" key="4">
    <source>
        <dbReference type="SAM" id="MobiDB-lite"/>
    </source>
</evidence>
<accession>A0A1A8XLN6</accession>
<dbReference type="Pfam" id="PF07678">
    <property type="entry name" value="TED_complement"/>
    <property type="match status" value="1"/>
</dbReference>
<dbReference type="Gene3D" id="1.50.10.20">
    <property type="match status" value="1"/>
</dbReference>
<dbReference type="STRING" id="1860102.ACCAA_30017"/>
<dbReference type="InterPro" id="IPR011625">
    <property type="entry name" value="A2M_N_BRD"/>
</dbReference>
<dbReference type="PROSITE" id="PS00477">
    <property type="entry name" value="ALPHA_2_MACROGLOBULIN"/>
    <property type="match status" value="1"/>
</dbReference>
<dbReference type="Pfam" id="PF21142">
    <property type="entry name" value="A2M_bMG2"/>
    <property type="match status" value="1"/>
</dbReference>
<keyword evidence="9" id="KW-1185">Reference proteome</keyword>
<dbReference type="InterPro" id="IPR021868">
    <property type="entry name" value="Alpha_2_Macroglob_MG3"/>
</dbReference>
<protein>
    <submittedName>
        <fullName evidence="8">Alpha-2-macroglobulin, N-terminal:Alpha-2-macroglobulin, N-terminal 2</fullName>
    </submittedName>
</protein>
<dbReference type="InterPro" id="IPR001599">
    <property type="entry name" value="Macroglobln_a2"/>
</dbReference>
<keyword evidence="5" id="KW-0812">Transmembrane</keyword>
<dbReference type="CDD" id="cd02891">
    <property type="entry name" value="A2M_like"/>
    <property type="match status" value="1"/>
</dbReference>
<dbReference type="GO" id="GO:0004866">
    <property type="term" value="F:endopeptidase inhibitor activity"/>
    <property type="evidence" value="ECO:0007669"/>
    <property type="project" value="InterPro"/>
</dbReference>
<feature type="transmembrane region" description="Helical" evidence="5">
    <location>
        <begin position="12"/>
        <end position="35"/>
    </location>
</feature>
<evidence type="ECO:0000313" key="9">
    <source>
        <dbReference type="Proteomes" id="UP000199169"/>
    </source>
</evidence>
<evidence type="ECO:0000256" key="3">
    <source>
        <dbReference type="ARBA" id="ARBA00023157"/>
    </source>
</evidence>
<dbReference type="InterPro" id="IPR051802">
    <property type="entry name" value="YfhM-like"/>
</dbReference>
<evidence type="ECO:0000259" key="7">
    <source>
        <dbReference type="SMART" id="SM01360"/>
    </source>
</evidence>
<comment type="similarity">
    <text evidence="1">Belongs to the protease inhibitor I39 (alpha-2-macroglobulin) family. Bacterial alpha-2-macroglobulin subfamily.</text>
</comment>
<dbReference type="InterPro" id="IPR041203">
    <property type="entry name" value="Bact_A2M_MG5"/>
</dbReference>
<dbReference type="GO" id="GO:0005615">
    <property type="term" value="C:extracellular space"/>
    <property type="evidence" value="ECO:0007669"/>
    <property type="project" value="InterPro"/>
</dbReference>
<keyword evidence="5" id="KW-1133">Transmembrane helix</keyword>
<feature type="region of interest" description="Disordered" evidence="4">
    <location>
        <begin position="93"/>
        <end position="129"/>
    </location>
</feature>
<dbReference type="InterPro" id="IPR026284">
    <property type="entry name" value="A2MG_proteobact"/>
</dbReference>
<dbReference type="Pfam" id="PF17973">
    <property type="entry name" value="bMG10"/>
    <property type="match status" value="1"/>
</dbReference>
<dbReference type="Pfam" id="PF01835">
    <property type="entry name" value="MG2"/>
    <property type="match status" value="1"/>
</dbReference>
<dbReference type="PANTHER" id="PTHR40094:SF1">
    <property type="entry name" value="UBIQUITIN DOMAIN-CONTAINING PROTEIN"/>
    <property type="match status" value="1"/>
</dbReference>
<dbReference type="SMART" id="SM01360">
    <property type="entry name" value="A2M"/>
    <property type="match status" value="1"/>
</dbReference>
<dbReference type="PIRSF" id="PIRSF038980">
    <property type="entry name" value="A2M_bac"/>
    <property type="match status" value="1"/>
</dbReference>
<dbReference type="InterPro" id="IPR049120">
    <property type="entry name" value="A2M_bMG2"/>
</dbReference>
<feature type="compositionally biased region" description="Low complexity" evidence="4">
    <location>
        <begin position="118"/>
        <end position="129"/>
    </location>
</feature>
<dbReference type="Gene3D" id="2.60.40.1930">
    <property type="match status" value="1"/>
</dbReference>
<dbReference type="EMBL" id="FLQX01000105">
    <property type="protein sequence ID" value="SBT06060.1"/>
    <property type="molecule type" value="Genomic_DNA"/>
</dbReference>
<sequence>MRFERQIRQRGVAPMVAIIGAVVLAIAGFLAIAHFPQKGQDEPATEGIRFELIDGAHRDLDGSPALALSFSLPLDARGDYDKSVQVLEMPAAPQLATPHARDAEEGDEQDSGAAANMASSTSRAAADTALEGGQPVAGAWVVGENPRLLFFPHIKPQTRYVVRVQAGLTARNGSKLEEEARFSIRTAAVAPAFYFASRGMVLPAAQNGGLPVTTVNVPEVDIQFLKVKPDQLAKFLEKVVAGPVRATPAAGEANADGEEGDDYASGTHLKGAVGSWELDQLHKLTTSAFVGRFLTEQKANRRSVTFIPVETLPALREPGVYVAVMSQPNRFRDDYQTTYFYVSDLGLHLRQYANRGADAYVSSLTDGKAQSGVEVSWIDGQGKTLARGESDHDGRVTFAEKPNGARVVMARKGEQMSLIALKEPALDLAEFDITGMPYVPVRLFAYSGRNLYRPGERFEVSVMARDADGRPVPPQPVQAILRRPDGKAQWTATWQPDEGFAGYYRRAVELPSDAATGSWSLELRADPAAKLAGTSMPFAVEEFLPERMKLDLATASERLAGDSGWQIDVSGAYLYGAPAAGNRLLGVLTSERSRNPLAQKLPGFIFGDADEETVKSRSELPEIQLDEQGKAKIAVSVESVAKRRSPFTVRATLSLLESGGRPVVRNIERVWWPAPVLVGLRPLFVGAYAREGAPADFEVVRADVGGALKAGTALPVRLFRENRSYYWRFDDQRGWNSGFTETDELVSTTQVSVPAGGRGKLSLPVKYGRYRVEILDPESRQTMRFRFYAGWSAKDDETQGVRPDRVALKFDKPAYADGDTVRLTISPPHAGEALVTVEGDRALWVRRLAIGADGTTIDIPLDKEWQRHDLYVSVMVLRPGNRGEKVTPARALGLLHVPLDRAKRKLDVALEAPQKMEPEQPLKVRIRVPEARGQKAMVTLSAVDVGILNVTRFASPDPFAFFFAKLRYGADAYDIYGRLIEKMDGQKGKLKFGGDAAPKPTRSVPKKVRLVDLFSGPVALDDQGEAEISLPVPDFNGSLRLMAVVASSDRFGMQEAEVTVAAPLVVELATPRFLSVGDSAVLALDVHNLSAKEQEIKVAISNGDGLRIKRVEQPFSLKAQQKRILRIPIEAGTAIGLSEVQVRVDSPLIKIKRSFALQVQAPTPRQSVVKRLVVAPGETVEVRDAELAGFLRETVAATLVVSDKAPIDVRSAVQGLLAYPYGCAEQTISSAYPQLFIDEAAARQFGLKPFTKAQRAELVDKAIARVAGMQAANGGFSLWGNLSEYQYWLSAYVANFLLDAREQGFNVPPEVDKRALDFLLKGLQEGVAGLPTGPVAYNQNAVWNDNRYAGSGRFAVLAYGAYVLARQGKAPLATLRQLHESQAAAHSGLALVQLGLALKLMGDEARAESAIAAGMVKPRGGPGQAWWGDYGSNLRDWAMIYVLLDKYQLKPPGRENLVSQVAGEMENRRYYSTQEKLALFLLGRSFVTDAGGEWAAEIVSADKPQPIGGRGAQFRPLSASEVAAGIKIRNTYKDRLFVELSFTGNPVRMPAARRDVFDLKRDWFTADGQPLGNRALRVGETAIVRLQVKTAGRYANGLIVDYIPAGLEIENVNIVQGEQSVITVGGVDPRQVMQNSDIRHVEFRDDRFVVAARLARQMQFFYRVRVVTPGRFVVPPTYAEDMYQPQIYGLAGGDEMLLISDGSKDEDAGAKK</sequence>
<dbReference type="InterPro" id="IPR041462">
    <property type="entry name" value="Bact_A2M_MG6"/>
</dbReference>
<dbReference type="Pfam" id="PF17962">
    <property type="entry name" value="bMG6"/>
    <property type="match status" value="1"/>
</dbReference>
<dbReference type="InterPro" id="IPR019742">
    <property type="entry name" value="MacrogloblnA2_CS"/>
</dbReference>
<keyword evidence="5" id="KW-0472">Membrane</keyword>
<dbReference type="Pfam" id="PF07703">
    <property type="entry name" value="A2M_BRD"/>
    <property type="match status" value="1"/>
</dbReference>